<dbReference type="EMBL" id="MU150358">
    <property type="protein sequence ID" value="KAF9457805.1"/>
    <property type="molecule type" value="Genomic_DNA"/>
</dbReference>
<dbReference type="Proteomes" id="UP000807353">
    <property type="component" value="Unassembled WGS sequence"/>
</dbReference>
<organism evidence="1 2">
    <name type="scientific">Collybia nuda</name>
    <dbReference type="NCBI Taxonomy" id="64659"/>
    <lineage>
        <taxon>Eukaryota</taxon>
        <taxon>Fungi</taxon>
        <taxon>Dikarya</taxon>
        <taxon>Basidiomycota</taxon>
        <taxon>Agaricomycotina</taxon>
        <taxon>Agaricomycetes</taxon>
        <taxon>Agaricomycetidae</taxon>
        <taxon>Agaricales</taxon>
        <taxon>Tricholomatineae</taxon>
        <taxon>Clitocybaceae</taxon>
        <taxon>Collybia</taxon>
    </lineage>
</organism>
<evidence type="ECO:0008006" key="3">
    <source>
        <dbReference type="Google" id="ProtNLM"/>
    </source>
</evidence>
<dbReference type="AlphaFoldDB" id="A0A9P5XY42"/>
<reference evidence="1" key="1">
    <citation type="submission" date="2020-11" db="EMBL/GenBank/DDBJ databases">
        <authorList>
            <consortium name="DOE Joint Genome Institute"/>
            <person name="Ahrendt S."/>
            <person name="Riley R."/>
            <person name="Andreopoulos W."/>
            <person name="Labutti K."/>
            <person name="Pangilinan J."/>
            <person name="Ruiz-Duenas F.J."/>
            <person name="Barrasa J.M."/>
            <person name="Sanchez-Garcia M."/>
            <person name="Camarero S."/>
            <person name="Miyauchi S."/>
            <person name="Serrano A."/>
            <person name="Linde D."/>
            <person name="Babiker R."/>
            <person name="Drula E."/>
            <person name="Ayuso-Fernandez I."/>
            <person name="Pacheco R."/>
            <person name="Padilla G."/>
            <person name="Ferreira P."/>
            <person name="Barriuso J."/>
            <person name="Kellner H."/>
            <person name="Castanera R."/>
            <person name="Alfaro M."/>
            <person name="Ramirez L."/>
            <person name="Pisabarro A.G."/>
            <person name="Kuo A."/>
            <person name="Tritt A."/>
            <person name="Lipzen A."/>
            <person name="He G."/>
            <person name="Yan M."/>
            <person name="Ng V."/>
            <person name="Cullen D."/>
            <person name="Martin F."/>
            <person name="Rosso M.-N."/>
            <person name="Henrissat B."/>
            <person name="Hibbett D."/>
            <person name="Martinez A.T."/>
            <person name="Grigoriev I.V."/>
        </authorList>
    </citation>
    <scope>NUCLEOTIDE SEQUENCE</scope>
    <source>
        <strain evidence="1">CBS 247.69</strain>
    </source>
</reference>
<comment type="caution">
    <text evidence="1">The sequence shown here is derived from an EMBL/GenBank/DDBJ whole genome shotgun (WGS) entry which is preliminary data.</text>
</comment>
<gene>
    <name evidence="1" type="ORF">BDZ94DRAFT_1118483</name>
</gene>
<accession>A0A9P5XY42</accession>
<dbReference type="Gene3D" id="3.30.710.10">
    <property type="entry name" value="Potassium Channel Kv1.1, Chain A"/>
    <property type="match status" value="1"/>
</dbReference>
<feature type="non-terminal residue" evidence="1">
    <location>
        <position position="1"/>
    </location>
</feature>
<dbReference type="OrthoDB" id="3184970at2759"/>
<sequence>PVNSLDADVSYQSSDHVRFLVHKDNLSVTAVGFPTKMENQPDTPILLPETGEVLDCIFRFCYPERHPDLSTLDFEIFSQIADTAEKYKVFAAMNVCNIQMNKTLPHHATEVLVYAAKHDYQKLLMKTAQLVMDIPLPKILPLLPSYLVVPWVYWTLTNI</sequence>
<name>A0A9P5XY42_9AGAR</name>
<proteinExistence type="predicted"/>
<dbReference type="InterPro" id="IPR011333">
    <property type="entry name" value="SKP1/BTB/POZ_sf"/>
</dbReference>
<feature type="non-terminal residue" evidence="1">
    <location>
        <position position="159"/>
    </location>
</feature>
<evidence type="ECO:0000313" key="2">
    <source>
        <dbReference type="Proteomes" id="UP000807353"/>
    </source>
</evidence>
<keyword evidence="2" id="KW-1185">Reference proteome</keyword>
<protein>
    <recommendedName>
        <fullName evidence="3">BTB domain-containing protein</fullName>
    </recommendedName>
</protein>
<evidence type="ECO:0000313" key="1">
    <source>
        <dbReference type="EMBL" id="KAF9457805.1"/>
    </source>
</evidence>